<evidence type="ECO:0000313" key="2">
    <source>
        <dbReference type="EMBL" id="CAH0045194.1"/>
    </source>
</evidence>
<dbReference type="AlphaFoldDB" id="A0A9N9YY75"/>
<feature type="region of interest" description="Disordered" evidence="1">
    <location>
        <begin position="280"/>
        <end position="337"/>
    </location>
</feature>
<proteinExistence type="predicted"/>
<evidence type="ECO:0000313" key="3">
    <source>
        <dbReference type="Proteomes" id="UP000775872"/>
    </source>
</evidence>
<accession>A0A9N9YY75</accession>
<evidence type="ECO:0000256" key="1">
    <source>
        <dbReference type="SAM" id="MobiDB-lite"/>
    </source>
</evidence>
<protein>
    <submittedName>
        <fullName evidence="2">Uncharacterized protein</fullName>
    </submittedName>
</protein>
<feature type="region of interest" description="Disordered" evidence="1">
    <location>
        <begin position="1"/>
        <end position="22"/>
    </location>
</feature>
<gene>
    <name evidence="2" type="ORF">CSOL1703_00010940</name>
</gene>
<name>A0A9N9YY75_9HYPO</name>
<dbReference type="EMBL" id="CABFOC020000011">
    <property type="protein sequence ID" value="CAH0045194.1"/>
    <property type="molecule type" value="Genomic_DNA"/>
</dbReference>
<dbReference type="Proteomes" id="UP000775872">
    <property type="component" value="Unassembled WGS sequence"/>
</dbReference>
<comment type="caution">
    <text evidence="2">The sequence shown here is derived from an EMBL/GenBank/DDBJ whole genome shotgun (WGS) entry which is preliminary data.</text>
</comment>
<reference evidence="2 3" key="2">
    <citation type="submission" date="2021-10" db="EMBL/GenBank/DDBJ databases">
        <authorList>
            <person name="Piombo E."/>
        </authorList>
    </citation>
    <scope>NUCLEOTIDE SEQUENCE [LARGE SCALE GENOMIC DNA]</scope>
</reference>
<sequence>MASRQRENTFSTAPWKAPANRSHHMDVGEAGSWMDGFGRSSGSGEVIHHISEGYDFTNALTSPIYPYSRDAQIVNEQLEHFYHDESPSNREVRRWLGDPDDIKRRGIFINCFIRHQWQNLGVWNDNWGIPGLPGYQNDIANWKWRWKENEDQYDFLAAYREKKHLAHIRRAARMAFALTPRSKQACLRRKPTVAEAEGYLSSRPWFVHGVQVKAMRARVGNHDGHKAARRVRITWRLQGKWESEWDHYSPGWRWGGDDMAIANPQFLLNLLSDNEKKALGLQDNPACPPRHRGHYSLSAGQSSRSSDTRWNETPRGQNVGHRRHQSNQWPPDIGHHHNGTKACAYQHKETTRDNRPQAFTGYRRFSEAYFARDWSPFGDHPASSGATGPVQILVDGDNGEEISEAISPLAPRIQISIENFNLGLSPAQFSL</sequence>
<dbReference type="OrthoDB" id="5137723at2759"/>
<organism evidence="2 3">
    <name type="scientific">Clonostachys solani</name>
    <dbReference type="NCBI Taxonomy" id="160281"/>
    <lineage>
        <taxon>Eukaryota</taxon>
        <taxon>Fungi</taxon>
        <taxon>Dikarya</taxon>
        <taxon>Ascomycota</taxon>
        <taxon>Pezizomycotina</taxon>
        <taxon>Sordariomycetes</taxon>
        <taxon>Hypocreomycetidae</taxon>
        <taxon>Hypocreales</taxon>
        <taxon>Bionectriaceae</taxon>
        <taxon>Clonostachys</taxon>
    </lineage>
</organism>
<reference evidence="3" key="1">
    <citation type="submission" date="2019-06" db="EMBL/GenBank/DDBJ databases">
        <authorList>
            <person name="Broberg M."/>
        </authorList>
    </citation>
    <scope>NUCLEOTIDE SEQUENCE [LARGE SCALE GENOMIC DNA]</scope>
</reference>
<keyword evidence="3" id="KW-1185">Reference proteome</keyword>